<dbReference type="AlphaFoldDB" id="A0A1A3NV97"/>
<dbReference type="CDD" id="cd12108">
    <property type="entry name" value="Hr-like"/>
    <property type="match status" value="1"/>
</dbReference>
<dbReference type="Gene3D" id="1.20.120.520">
    <property type="entry name" value="nmb1532 protein domain like"/>
    <property type="match status" value="1"/>
</dbReference>
<protein>
    <recommendedName>
        <fullName evidence="2">Hemerythrin-like domain-containing protein</fullName>
    </recommendedName>
</protein>
<evidence type="ECO:0000313" key="3">
    <source>
        <dbReference type="EMBL" id="OBK24262.1"/>
    </source>
</evidence>
<feature type="domain" description="Hemerythrin-like" evidence="2">
    <location>
        <begin position="13"/>
        <end position="143"/>
    </location>
</feature>
<reference evidence="3 4" key="1">
    <citation type="submission" date="2016-06" db="EMBL/GenBank/DDBJ databases">
        <authorList>
            <person name="Kjaerup R.B."/>
            <person name="Dalgaard T.S."/>
            <person name="Juul-Madsen H.R."/>
        </authorList>
    </citation>
    <scope>NUCLEOTIDE SEQUENCE [LARGE SCALE GENOMIC DNA]</scope>
    <source>
        <strain evidence="3 4">1245335.1</strain>
    </source>
</reference>
<accession>A0A1A3NV97</accession>
<evidence type="ECO:0000313" key="4">
    <source>
        <dbReference type="Proteomes" id="UP000093819"/>
    </source>
</evidence>
<dbReference type="Proteomes" id="UP000093819">
    <property type="component" value="Unassembled WGS sequence"/>
</dbReference>
<name>A0A1A3NV97_MYCAS</name>
<evidence type="ECO:0000256" key="1">
    <source>
        <dbReference type="SAM" id="MobiDB-lite"/>
    </source>
</evidence>
<proteinExistence type="predicted"/>
<dbReference type="EMBL" id="LZLR01000063">
    <property type="protein sequence ID" value="OBK24262.1"/>
    <property type="molecule type" value="Genomic_DNA"/>
</dbReference>
<dbReference type="Pfam" id="PF01814">
    <property type="entry name" value="Hemerythrin"/>
    <property type="match status" value="1"/>
</dbReference>
<organism evidence="3 4">
    <name type="scientific">Mycobacterium asiaticum</name>
    <dbReference type="NCBI Taxonomy" id="1790"/>
    <lineage>
        <taxon>Bacteria</taxon>
        <taxon>Bacillati</taxon>
        <taxon>Actinomycetota</taxon>
        <taxon>Actinomycetes</taxon>
        <taxon>Mycobacteriales</taxon>
        <taxon>Mycobacteriaceae</taxon>
        <taxon>Mycobacterium</taxon>
    </lineage>
</organism>
<feature type="region of interest" description="Disordered" evidence="1">
    <location>
        <begin position="215"/>
        <end position="234"/>
    </location>
</feature>
<evidence type="ECO:0000259" key="2">
    <source>
        <dbReference type="Pfam" id="PF01814"/>
    </source>
</evidence>
<comment type="caution">
    <text evidence="3">The sequence shown here is derived from an EMBL/GenBank/DDBJ whole genome shotgun (WGS) entry which is preliminary data.</text>
</comment>
<dbReference type="InterPro" id="IPR012312">
    <property type="entry name" value="Hemerythrin-like"/>
</dbReference>
<gene>
    <name evidence="3" type="ORF">A5635_17765</name>
</gene>
<sequence>MKNTATEWFDGREMEMVHKMFRREFALMPRLLRATDGAERAKIIADHFDTITATLHHHHHSEDVDLWPLVLQRAGAAAAAPVEAMEAQHAQLADTLRSLQSRVREWSVTPTADVAETLAKDTHHLVRLLNEHLDTEERQVVPLMERHITAVEVQEVVAKGGAIGATGDTEALPLAFGMMLYEADPEIVDRAVASVPSDVRPLIRNLAEEAFAAHSRAIHGTPTPPRSTEISSDV</sequence>